<evidence type="ECO:0000259" key="5">
    <source>
        <dbReference type="Pfam" id="PF25894"/>
    </source>
</evidence>
<accession>A0A3M6TEE3</accession>
<feature type="compositionally biased region" description="Basic and acidic residues" evidence="3">
    <location>
        <begin position="1065"/>
        <end position="1075"/>
    </location>
</feature>
<dbReference type="InterPro" id="IPR027417">
    <property type="entry name" value="P-loop_NTPase"/>
</dbReference>
<feature type="compositionally biased region" description="Basic and acidic residues" evidence="3">
    <location>
        <begin position="456"/>
        <end position="469"/>
    </location>
</feature>
<keyword evidence="2" id="KW-0067">ATP-binding</keyword>
<dbReference type="CDD" id="cd17933">
    <property type="entry name" value="DEXSc_RecD-like"/>
    <property type="match status" value="1"/>
</dbReference>
<keyword evidence="7" id="KW-1185">Reference proteome</keyword>
<feature type="region of interest" description="Disordered" evidence="3">
    <location>
        <begin position="449"/>
        <end position="469"/>
    </location>
</feature>
<dbReference type="Gene3D" id="3.40.50.300">
    <property type="entry name" value="P-loop containing nucleotide triphosphate hydrolases"/>
    <property type="match status" value="2"/>
</dbReference>
<gene>
    <name evidence="6" type="ORF">pdam_00008039</name>
</gene>
<reference evidence="6 7" key="1">
    <citation type="journal article" date="2018" name="Sci. Rep.">
        <title>Comparative analysis of the Pocillopora damicornis genome highlights role of immune system in coral evolution.</title>
        <authorList>
            <person name="Cunning R."/>
            <person name="Bay R.A."/>
            <person name="Gillette P."/>
            <person name="Baker A.C."/>
            <person name="Traylor-Knowles N."/>
        </authorList>
    </citation>
    <scope>NUCLEOTIDE SEQUENCE [LARGE SCALE GENOMIC DNA]</scope>
    <source>
        <strain evidence="6">RSMAS</strain>
        <tissue evidence="6">Whole animal</tissue>
    </source>
</reference>
<feature type="region of interest" description="Disordered" evidence="3">
    <location>
        <begin position="1057"/>
        <end position="1079"/>
    </location>
</feature>
<dbReference type="GO" id="GO:0003678">
    <property type="term" value="F:DNA helicase activity"/>
    <property type="evidence" value="ECO:0007669"/>
    <property type="project" value="UniProtKB-ARBA"/>
</dbReference>
<protein>
    <submittedName>
        <fullName evidence="6">Uncharacterized protein</fullName>
    </submittedName>
</protein>
<dbReference type="Pfam" id="PF25894">
    <property type="entry name" value="WHD_HELB"/>
    <property type="match status" value="1"/>
</dbReference>
<comment type="caution">
    <text evidence="6">The sequence shown here is derived from an EMBL/GenBank/DDBJ whole genome shotgun (WGS) entry which is preliminary data.</text>
</comment>
<dbReference type="STRING" id="46731.A0A3M6TEE3"/>
<dbReference type="PANTHER" id="PTHR43788">
    <property type="entry name" value="DNA2/NAM7 HELICASE FAMILY MEMBER"/>
    <property type="match status" value="1"/>
</dbReference>
<dbReference type="CDD" id="cd18809">
    <property type="entry name" value="SF1_C_RecD"/>
    <property type="match status" value="1"/>
</dbReference>
<feature type="domain" description="UvrD-like helicase C-terminal" evidence="4">
    <location>
        <begin position="773"/>
        <end position="819"/>
    </location>
</feature>
<dbReference type="InterPro" id="IPR058839">
    <property type="entry name" value="WHD_HELB"/>
</dbReference>
<evidence type="ECO:0000313" key="6">
    <source>
        <dbReference type="EMBL" id="RMX39679.1"/>
    </source>
</evidence>
<dbReference type="Pfam" id="PF13604">
    <property type="entry name" value="AAA_30"/>
    <property type="match status" value="1"/>
</dbReference>
<dbReference type="Proteomes" id="UP000275408">
    <property type="component" value="Unassembled WGS sequence"/>
</dbReference>
<evidence type="ECO:0000256" key="2">
    <source>
        <dbReference type="ARBA" id="ARBA00022840"/>
    </source>
</evidence>
<dbReference type="InterPro" id="IPR050534">
    <property type="entry name" value="Coronavir_polyprotein_1ab"/>
</dbReference>
<evidence type="ECO:0000313" key="7">
    <source>
        <dbReference type="Proteomes" id="UP000275408"/>
    </source>
</evidence>
<evidence type="ECO:0000259" key="4">
    <source>
        <dbReference type="Pfam" id="PF13538"/>
    </source>
</evidence>
<dbReference type="Gene3D" id="2.30.30.940">
    <property type="match status" value="1"/>
</dbReference>
<dbReference type="OrthoDB" id="416437at2759"/>
<dbReference type="GO" id="GO:0005524">
    <property type="term" value="F:ATP binding"/>
    <property type="evidence" value="ECO:0007669"/>
    <property type="project" value="UniProtKB-KW"/>
</dbReference>
<dbReference type="PANTHER" id="PTHR43788:SF6">
    <property type="entry name" value="DNA HELICASE B"/>
    <property type="match status" value="1"/>
</dbReference>
<evidence type="ECO:0000256" key="1">
    <source>
        <dbReference type="ARBA" id="ARBA00022741"/>
    </source>
</evidence>
<dbReference type="EMBL" id="RCHS01003789">
    <property type="protein sequence ID" value="RMX39679.1"/>
    <property type="molecule type" value="Genomic_DNA"/>
</dbReference>
<feature type="compositionally biased region" description="Basic and acidic residues" evidence="3">
    <location>
        <begin position="9"/>
        <end position="18"/>
    </location>
</feature>
<feature type="region of interest" description="Disordered" evidence="3">
    <location>
        <begin position="1"/>
        <end position="37"/>
    </location>
</feature>
<feature type="compositionally biased region" description="Acidic residues" evidence="3">
    <location>
        <begin position="19"/>
        <end position="37"/>
    </location>
</feature>
<dbReference type="InterPro" id="IPR027785">
    <property type="entry name" value="UvrD-like_helicase_C"/>
</dbReference>
<keyword evidence="1" id="KW-0547">Nucleotide-binding</keyword>
<organism evidence="6 7">
    <name type="scientific">Pocillopora damicornis</name>
    <name type="common">Cauliflower coral</name>
    <name type="synonym">Millepora damicornis</name>
    <dbReference type="NCBI Taxonomy" id="46731"/>
    <lineage>
        <taxon>Eukaryota</taxon>
        <taxon>Metazoa</taxon>
        <taxon>Cnidaria</taxon>
        <taxon>Anthozoa</taxon>
        <taxon>Hexacorallia</taxon>
        <taxon>Scleractinia</taxon>
        <taxon>Astrocoeniina</taxon>
        <taxon>Pocilloporidae</taxon>
        <taxon>Pocillopora</taxon>
    </lineage>
</organism>
<name>A0A3M6TEE3_POCDA</name>
<sequence length="1124" mass="127907">MTSSYVFVEGKDSDKEKEDSDLESGSDDEGFEDADQDFDFVLKPSRKLRNGVKKMQEMEFRNDRFRLKQDIIRVRGKFDERFSHPWWRVEFKLDALKSSTSFKHATSLPSYSIRTDDDVNKSLLSQFLTTGCEVNDQHVTILLEFLERKNLKPTFEDLVTNLEKFAETDKEGHDIAEQITAALDRKPTGKAFTVPLFTKYAHRLFPRRVCSIFEESSKEELEELNEALNKEPWVFGYWSVLKQRFNLSSCEVKLESFEDCNLLDQMPIAKQDALHIYNALSRLLRKYGHTYVEFKMLTKELNGVRNWKKSLDYLREIDVVGTSEDHLGDNRHVFLTHIRRYEEGIARNVVAVMDEKPWTSNVEIDEKVFNGDRDQIRAAQLISTKPVAVLSGRGGCGKTFVVSEILKKALEEKMENFLQENPVNSLETNMDTSEGQDKHAIIRDYPDDYEITETDPGSKEDETSSHNVDKKLKEVNEEVLLTAPTGKAASILGKRIGIPAHTLHSVIFTFLHWKNQVGNVNDWKFSKVHLLVCDECSLVSVRVFYKLISILRQYAHLKQVILLGDVNQLPSIEPGNFLGDIFHTLEKNGFCITLQTNHRSDSELIVQNAGKISMQQMPFFDSERGFFSVEYNCNDDGESITVTEIIKDILKNEANPFILPKPEDSQFVTLRRKDCDNINELCALHYNKHCIKDHHGKLKFEIGDKVCVRHNMLCLDQYENEIVKICNGEIFFIRDIIQEQDERSKKKIFYCLDDGEKIIKVDFKTLKSAKLSHAWARTIHTFQGSECDTIVYVVGNPFYQNWQHVYTAITRGVRQVVLVYKHISLSRAVTSLPVPRKTKLKEDMVKALRNRNQLNKLDGVKTNAQIAPDHGDGVENAVSLLPSDDMKEATVRSVLEAHCEDQQRVLGECSSGTSSSFSAARCSEDFCISNKNLNIKNHQKEQDTSYVLAPNRDLSSHELAEDHRQEMAVVAAEARDSQQISGGSPLKVKCGLEAIFESPGGKRKHPENVKQDGQDILDSKIYQSPTQKRKYPEGITPLSPPQTPPYLGKFPSSLSSFSPLSQTSREIKQAADKKPATTGTTAKFNTKCKVCGGPIHAGKDQITHLFDGSKKSWIHVRCSTSDAQ</sequence>
<evidence type="ECO:0000256" key="3">
    <source>
        <dbReference type="SAM" id="MobiDB-lite"/>
    </source>
</evidence>
<dbReference type="Pfam" id="PF13538">
    <property type="entry name" value="UvrD_C_2"/>
    <property type="match status" value="1"/>
</dbReference>
<dbReference type="AlphaFoldDB" id="A0A3M6TEE3"/>
<feature type="domain" description="DNA helicase B winged helix" evidence="5">
    <location>
        <begin position="224"/>
        <end position="326"/>
    </location>
</feature>
<dbReference type="OMA" id="THIRRYE"/>
<dbReference type="SUPFAM" id="SSF52540">
    <property type="entry name" value="P-loop containing nucleoside triphosphate hydrolases"/>
    <property type="match status" value="2"/>
</dbReference>
<proteinExistence type="predicted"/>